<keyword evidence="2" id="KW-1185">Reference proteome</keyword>
<sequence length="93" mass="10347">MYLLKRILEVENTQPKLTQRQSPDFRIVLGAPKRPDRVSVDQLHFSSQYHSNFLQKGSTRDLNLKTATLSGNPGLSSTSTRLHGALDVVEPSG</sequence>
<evidence type="ECO:0000313" key="2">
    <source>
        <dbReference type="Proteomes" id="UP001519460"/>
    </source>
</evidence>
<comment type="caution">
    <text evidence="1">The sequence shown here is derived from an EMBL/GenBank/DDBJ whole genome shotgun (WGS) entry which is preliminary data.</text>
</comment>
<accession>A0ABD0KKD9</accession>
<proteinExistence type="predicted"/>
<name>A0ABD0KKD9_9CAEN</name>
<organism evidence="1 2">
    <name type="scientific">Batillaria attramentaria</name>
    <dbReference type="NCBI Taxonomy" id="370345"/>
    <lineage>
        <taxon>Eukaryota</taxon>
        <taxon>Metazoa</taxon>
        <taxon>Spiralia</taxon>
        <taxon>Lophotrochozoa</taxon>
        <taxon>Mollusca</taxon>
        <taxon>Gastropoda</taxon>
        <taxon>Caenogastropoda</taxon>
        <taxon>Sorbeoconcha</taxon>
        <taxon>Cerithioidea</taxon>
        <taxon>Batillariidae</taxon>
        <taxon>Batillaria</taxon>
    </lineage>
</organism>
<dbReference type="EMBL" id="JACVVK020000164">
    <property type="protein sequence ID" value="KAK7487437.1"/>
    <property type="molecule type" value="Genomic_DNA"/>
</dbReference>
<dbReference type="Proteomes" id="UP001519460">
    <property type="component" value="Unassembled WGS sequence"/>
</dbReference>
<protein>
    <submittedName>
        <fullName evidence="1">Uncharacterized protein</fullName>
    </submittedName>
</protein>
<gene>
    <name evidence="1" type="ORF">BaRGS_00021278</name>
</gene>
<reference evidence="1 2" key="1">
    <citation type="journal article" date="2023" name="Sci. Data">
        <title>Genome assembly of the Korean intertidal mud-creeper Batillaria attramentaria.</title>
        <authorList>
            <person name="Patra A.K."/>
            <person name="Ho P.T."/>
            <person name="Jun S."/>
            <person name="Lee S.J."/>
            <person name="Kim Y."/>
            <person name="Won Y.J."/>
        </authorList>
    </citation>
    <scope>NUCLEOTIDE SEQUENCE [LARGE SCALE GENOMIC DNA]</scope>
    <source>
        <strain evidence="1">Wonlab-2016</strain>
    </source>
</reference>
<dbReference type="AlphaFoldDB" id="A0ABD0KKD9"/>
<evidence type="ECO:0000313" key="1">
    <source>
        <dbReference type="EMBL" id="KAK7487437.1"/>
    </source>
</evidence>